<dbReference type="Proteomes" id="UP000254040">
    <property type="component" value="Unassembled WGS sequence"/>
</dbReference>
<organism evidence="3 5">
    <name type="scientific">Legionella moravica</name>
    <dbReference type="NCBI Taxonomy" id="39962"/>
    <lineage>
        <taxon>Bacteria</taxon>
        <taxon>Pseudomonadati</taxon>
        <taxon>Pseudomonadota</taxon>
        <taxon>Gammaproteobacteria</taxon>
        <taxon>Legionellales</taxon>
        <taxon>Legionellaceae</taxon>
        <taxon>Legionella</taxon>
    </lineage>
</organism>
<protein>
    <submittedName>
        <fullName evidence="3">Methionyl-tRNA formyltransferase</fullName>
    </submittedName>
</protein>
<dbReference type="EMBL" id="LNYN01000042">
    <property type="protein sequence ID" value="KTD30741.1"/>
    <property type="molecule type" value="Genomic_DNA"/>
</dbReference>
<dbReference type="OrthoDB" id="467573at2"/>
<dbReference type="Proteomes" id="UP000054985">
    <property type="component" value="Unassembled WGS sequence"/>
</dbReference>
<accession>A0A378JXJ8</accession>
<dbReference type="PANTHER" id="PTHR11138">
    <property type="entry name" value="METHIONYL-TRNA FORMYLTRANSFERASE"/>
    <property type="match status" value="1"/>
</dbReference>
<dbReference type="SUPFAM" id="SSF53328">
    <property type="entry name" value="Formyltransferase"/>
    <property type="match status" value="1"/>
</dbReference>
<keyword evidence="4" id="KW-1185">Reference proteome</keyword>
<dbReference type="PANTHER" id="PTHR11138:SF5">
    <property type="entry name" value="METHIONYL-TRNA FORMYLTRANSFERASE, MITOCHONDRIAL"/>
    <property type="match status" value="1"/>
</dbReference>
<reference evidence="3 5" key="2">
    <citation type="submission" date="2018-06" db="EMBL/GenBank/DDBJ databases">
        <authorList>
            <consortium name="Pathogen Informatics"/>
            <person name="Doyle S."/>
        </authorList>
    </citation>
    <scope>NUCLEOTIDE SEQUENCE [LARGE SCALE GENOMIC DNA]</scope>
    <source>
        <strain evidence="3 5">NCTC12239</strain>
    </source>
</reference>
<keyword evidence="3" id="KW-0808">Transferase</keyword>
<dbReference type="RefSeq" id="WP_028385071.1">
    <property type="nucleotide sequence ID" value="NZ_CAAAJG010000008.1"/>
</dbReference>
<evidence type="ECO:0000313" key="2">
    <source>
        <dbReference type="EMBL" id="KTD30741.1"/>
    </source>
</evidence>
<proteinExistence type="predicted"/>
<dbReference type="CDD" id="cd08369">
    <property type="entry name" value="FMT_core"/>
    <property type="match status" value="1"/>
</dbReference>
<dbReference type="GO" id="GO:0004479">
    <property type="term" value="F:methionyl-tRNA formyltransferase activity"/>
    <property type="evidence" value="ECO:0007669"/>
    <property type="project" value="TreeGrafter"/>
</dbReference>
<gene>
    <name evidence="3" type="primary">fmt_2</name>
    <name evidence="2" type="ORF">Lmor_2848</name>
    <name evidence="3" type="ORF">NCTC12239_02380</name>
</gene>
<evidence type="ECO:0000313" key="5">
    <source>
        <dbReference type="Proteomes" id="UP000254040"/>
    </source>
</evidence>
<dbReference type="InterPro" id="IPR002376">
    <property type="entry name" value="Formyl_transf_N"/>
</dbReference>
<name>A0A378JXJ8_9GAMM</name>
<dbReference type="InterPro" id="IPR036477">
    <property type="entry name" value="Formyl_transf_N_sf"/>
</dbReference>
<evidence type="ECO:0000313" key="3">
    <source>
        <dbReference type="EMBL" id="STX63435.1"/>
    </source>
</evidence>
<dbReference type="AlphaFoldDB" id="A0A378JXJ8"/>
<sequence length="250" mass="28965">MIKKVVFIAHDNYGSREIFSKLFNDHKDIEFFLIITTGLYYKKGFFSSIYKMLSEASFWFCFYRFLELMLYKLKGDTLEKRAKKWGVPVYFTADVNNAKSNSYINQISPDIIFSTFTMNILKQTTIGLSKKATIGCHPSILPNYRGLETFFWALANDEKTSGVSVFYLTEKIDSGSVIMQEPFDIEPDETLKSIYEKLTQICATLLSKTLITIKENGTFQHYPQVGKGSYYPMPTPEAYKKFKKLGRKWL</sequence>
<evidence type="ECO:0000313" key="4">
    <source>
        <dbReference type="Proteomes" id="UP000054985"/>
    </source>
</evidence>
<dbReference type="STRING" id="39962.Lmor_2848"/>
<dbReference type="GO" id="GO:0005829">
    <property type="term" value="C:cytosol"/>
    <property type="evidence" value="ECO:0007669"/>
    <property type="project" value="TreeGrafter"/>
</dbReference>
<evidence type="ECO:0000259" key="1">
    <source>
        <dbReference type="Pfam" id="PF00551"/>
    </source>
</evidence>
<dbReference type="EMBL" id="UGOG01000001">
    <property type="protein sequence ID" value="STX63435.1"/>
    <property type="molecule type" value="Genomic_DNA"/>
</dbReference>
<dbReference type="Pfam" id="PF00551">
    <property type="entry name" value="Formyl_trans_N"/>
    <property type="match status" value="1"/>
</dbReference>
<dbReference type="Gene3D" id="3.40.50.12230">
    <property type="match status" value="1"/>
</dbReference>
<feature type="domain" description="Formyl transferase N-terminal" evidence="1">
    <location>
        <begin position="96"/>
        <end position="206"/>
    </location>
</feature>
<reference evidence="2 4" key="1">
    <citation type="submission" date="2015-11" db="EMBL/GenBank/DDBJ databases">
        <title>Genomic analysis of 38 Legionella species identifies large and diverse effector repertoires.</title>
        <authorList>
            <person name="Burstein D."/>
            <person name="Amaro F."/>
            <person name="Zusman T."/>
            <person name="Lifshitz Z."/>
            <person name="Cohen O."/>
            <person name="Gilbert J.A."/>
            <person name="Pupko T."/>
            <person name="Shuman H.A."/>
            <person name="Segal G."/>
        </authorList>
    </citation>
    <scope>NUCLEOTIDE SEQUENCE [LARGE SCALE GENOMIC DNA]</scope>
    <source>
        <strain evidence="2 4">ATCC 43877</strain>
    </source>
</reference>